<evidence type="ECO:0000256" key="6">
    <source>
        <dbReference type="ARBA" id="ARBA00023159"/>
    </source>
</evidence>
<keyword evidence="5" id="KW-0238">DNA-binding</keyword>
<keyword evidence="12" id="KW-1185">Reference proteome</keyword>
<feature type="compositionally biased region" description="Polar residues" evidence="9">
    <location>
        <begin position="515"/>
        <end position="524"/>
    </location>
</feature>
<gene>
    <name evidence="11" type="primary">Acey_s0180.g817</name>
    <name evidence="11" type="ORF">Y032_0180g817</name>
</gene>
<feature type="compositionally biased region" description="Polar residues" evidence="9">
    <location>
        <begin position="405"/>
        <end position="419"/>
    </location>
</feature>
<dbReference type="PANTHER" id="PTHR13580:SF9">
    <property type="entry name" value="AXIN1 UP-REGULATED 1, ISOFORM A"/>
    <property type="match status" value="1"/>
</dbReference>
<dbReference type="EMBL" id="JARK01001516">
    <property type="protein sequence ID" value="EYB93664.1"/>
    <property type="molecule type" value="Genomic_DNA"/>
</dbReference>
<feature type="compositionally biased region" description="Basic and acidic residues" evidence="9">
    <location>
        <begin position="393"/>
        <end position="404"/>
    </location>
</feature>
<feature type="compositionally biased region" description="Polar residues" evidence="9">
    <location>
        <begin position="288"/>
        <end position="298"/>
    </location>
</feature>
<evidence type="ECO:0000256" key="4">
    <source>
        <dbReference type="ARBA" id="ARBA00023015"/>
    </source>
</evidence>
<feature type="compositionally biased region" description="Polar residues" evidence="9">
    <location>
        <begin position="477"/>
        <end position="489"/>
    </location>
</feature>
<evidence type="ECO:0000256" key="2">
    <source>
        <dbReference type="ARBA" id="ARBA00008548"/>
    </source>
</evidence>
<evidence type="ECO:0000313" key="12">
    <source>
        <dbReference type="Proteomes" id="UP000024635"/>
    </source>
</evidence>
<feature type="domain" description="Cysteine/serine-rich nuclear protein N-terminal" evidence="10">
    <location>
        <begin position="784"/>
        <end position="897"/>
    </location>
</feature>
<evidence type="ECO:0000256" key="3">
    <source>
        <dbReference type="ARBA" id="ARBA00022703"/>
    </source>
</evidence>
<keyword evidence="4" id="KW-0805">Transcription regulation</keyword>
<keyword evidence="8" id="KW-0539">Nucleus</keyword>
<evidence type="ECO:0000256" key="5">
    <source>
        <dbReference type="ARBA" id="ARBA00023125"/>
    </source>
</evidence>
<evidence type="ECO:0000256" key="7">
    <source>
        <dbReference type="ARBA" id="ARBA00023163"/>
    </source>
</evidence>
<feature type="domain" description="Cysteine/serine-rich nuclear protein N-terminal" evidence="10">
    <location>
        <begin position="703"/>
        <end position="747"/>
    </location>
</feature>
<feature type="region of interest" description="Disordered" evidence="9">
    <location>
        <begin position="259"/>
        <end position="429"/>
    </location>
</feature>
<keyword evidence="3" id="KW-0053">Apoptosis</keyword>
<comment type="similarity">
    <text evidence="2">Belongs to the AXUD1 family.</text>
</comment>
<dbReference type="OrthoDB" id="5946974at2759"/>
<evidence type="ECO:0000256" key="8">
    <source>
        <dbReference type="ARBA" id="ARBA00023242"/>
    </source>
</evidence>
<evidence type="ECO:0000313" key="11">
    <source>
        <dbReference type="EMBL" id="EYB93664.1"/>
    </source>
</evidence>
<reference evidence="12" key="1">
    <citation type="journal article" date="2015" name="Nat. Genet.">
        <title>The genome and transcriptome of the zoonotic hookworm Ancylostoma ceylanicum identify infection-specific gene families.</title>
        <authorList>
            <person name="Schwarz E.M."/>
            <person name="Hu Y."/>
            <person name="Antoshechkin I."/>
            <person name="Miller M.M."/>
            <person name="Sternberg P.W."/>
            <person name="Aroian R.V."/>
        </authorList>
    </citation>
    <scope>NUCLEOTIDE SEQUENCE</scope>
    <source>
        <strain evidence="12">HY135</strain>
    </source>
</reference>
<dbReference type="GO" id="GO:0000981">
    <property type="term" value="F:DNA-binding transcription factor activity, RNA polymerase II-specific"/>
    <property type="evidence" value="ECO:0007669"/>
    <property type="project" value="TreeGrafter"/>
</dbReference>
<protein>
    <recommendedName>
        <fullName evidence="10">Cysteine/serine-rich nuclear protein N-terminal domain-containing protein</fullName>
    </recommendedName>
</protein>
<keyword evidence="6" id="KW-0010">Activator</keyword>
<dbReference type="AlphaFoldDB" id="A0A016STL1"/>
<feature type="compositionally biased region" description="Basic and acidic residues" evidence="9">
    <location>
        <begin position="162"/>
        <end position="172"/>
    </location>
</feature>
<feature type="compositionally biased region" description="Polar residues" evidence="9">
    <location>
        <begin position="497"/>
        <end position="508"/>
    </location>
</feature>
<dbReference type="GO" id="GO:0006915">
    <property type="term" value="P:apoptotic process"/>
    <property type="evidence" value="ECO:0007669"/>
    <property type="project" value="UniProtKB-KW"/>
</dbReference>
<dbReference type="Pfam" id="PF16019">
    <property type="entry name" value="CSRNP_N"/>
    <property type="match status" value="2"/>
</dbReference>
<feature type="compositionally biased region" description="Low complexity" evidence="9">
    <location>
        <begin position="112"/>
        <end position="133"/>
    </location>
</feature>
<dbReference type="PANTHER" id="PTHR13580">
    <property type="entry name" value="TGF-BETA INDUCED APOPTOSIS PROTEIN"/>
    <property type="match status" value="1"/>
</dbReference>
<feature type="region of interest" description="Disordered" evidence="9">
    <location>
        <begin position="442"/>
        <end position="576"/>
    </location>
</feature>
<feature type="compositionally biased region" description="Basic and acidic residues" evidence="9">
    <location>
        <begin position="527"/>
        <end position="540"/>
    </location>
</feature>
<dbReference type="GO" id="GO:0005634">
    <property type="term" value="C:nucleus"/>
    <property type="evidence" value="ECO:0007669"/>
    <property type="project" value="UniProtKB-SubCell"/>
</dbReference>
<comment type="subcellular location">
    <subcellularLocation>
        <location evidence="1">Nucleus</location>
    </subcellularLocation>
</comment>
<keyword evidence="7" id="KW-0804">Transcription</keyword>
<dbReference type="InterPro" id="IPR031972">
    <property type="entry name" value="CSRNP_N"/>
</dbReference>
<evidence type="ECO:0000256" key="9">
    <source>
        <dbReference type="SAM" id="MobiDB-lite"/>
    </source>
</evidence>
<organism evidence="11 12">
    <name type="scientific">Ancylostoma ceylanicum</name>
    <dbReference type="NCBI Taxonomy" id="53326"/>
    <lineage>
        <taxon>Eukaryota</taxon>
        <taxon>Metazoa</taxon>
        <taxon>Ecdysozoa</taxon>
        <taxon>Nematoda</taxon>
        <taxon>Chromadorea</taxon>
        <taxon>Rhabditida</taxon>
        <taxon>Rhabditina</taxon>
        <taxon>Rhabditomorpha</taxon>
        <taxon>Strongyloidea</taxon>
        <taxon>Ancylostomatidae</taxon>
        <taxon>Ancylostomatinae</taxon>
        <taxon>Ancylostoma</taxon>
    </lineage>
</organism>
<dbReference type="STRING" id="53326.A0A016STL1"/>
<feature type="compositionally biased region" description="Polar residues" evidence="9">
    <location>
        <begin position="442"/>
        <end position="455"/>
    </location>
</feature>
<evidence type="ECO:0000256" key="1">
    <source>
        <dbReference type="ARBA" id="ARBA00004123"/>
    </source>
</evidence>
<dbReference type="PRINTS" id="PR02031">
    <property type="entry name" value="CYSSERRICHNP"/>
</dbReference>
<comment type="caution">
    <text evidence="11">The sequence shown here is derived from an EMBL/GenBank/DDBJ whole genome shotgun (WGS) entry which is preliminary data.</text>
</comment>
<proteinExistence type="inferred from homology"/>
<feature type="compositionally biased region" description="Basic and acidic residues" evidence="9">
    <location>
        <begin position="301"/>
        <end position="313"/>
    </location>
</feature>
<feature type="compositionally biased region" description="Polar residues" evidence="9">
    <location>
        <begin position="331"/>
        <end position="344"/>
    </location>
</feature>
<dbReference type="InterPro" id="IPR023260">
    <property type="entry name" value="Cys/Ser-rich_nuc_prot"/>
</dbReference>
<accession>A0A016STL1</accession>
<dbReference type="Proteomes" id="UP000024635">
    <property type="component" value="Unassembled WGS sequence"/>
</dbReference>
<dbReference type="GO" id="GO:0043565">
    <property type="term" value="F:sequence-specific DNA binding"/>
    <property type="evidence" value="ECO:0007669"/>
    <property type="project" value="TreeGrafter"/>
</dbReference>
<sequence length="1079" mass="117793">MSNSDHRTPSAKKLDSVSPDLLFYVNFCWKQSSKDANSCDMDDAMCTAGSSSSTCDTTTAPCPVQQNQVPIWRRHVFPASPAVNVDPFELPSNLTPALKRVKSRTKLPAKGSAATSSLSRLPSSSECGSSSTVPPFPVRSSPRKKPPSPIPSKTDQYLSTRIEGKFDSESARGDTQATVSDAADRKPSSQTPSRVRDPFYPISLPPKKPRLAFMPVSTSDLRPPRKPIMVEPDYQQVPSSSMALSRLPKALRHSSVNLRTAVEKDSQEQKSSQNDVAQLPTERAGSSRMFQSRSTMNLRLTPERDMRERRRSGAENTAMVTPRASPKKRLQSSATVSDLRQTMMTPTRPPTRRGRRISLSENVSKELPPKPLRKRSSSLEVRASKTGKTALCSKKELNEDKPQEDQGSSHSAMQNSTNPGAEISVETAADIARKDLAESIKSVTLESTPNQSSEELSAIPAAADEMTTKTDVPEESTALQQPSTTQVASGGSPDECLTSSSQIPQQLSAGDASTDDTCPAQSASAALKDRNSNVTEEKPPSAEVVMTSGSSGELKQENDSTEQQKSSPEKVAAASNEREIVVEVEQSCAESKADEAVAQEIVTVATSDAQSNVACGADSELTSEQSASGMGLNATCYCSQEASSSTSACQAEKASEGGQGSSASQPSLSIVLSIEYEEGFLSSAPCMTRNSSLKSVKSEPSLDKRVRFQNVNVFYFARTQGMSTVPKSGEVSLGMVDKHFTKRQFPLWFGRRPELTLPNDYEEELSEGEDPGDVFDPEGLERCTAHQLPMFEGKARIKMLKRSGVQVQKDGNVESLESIRRSRILCGCQCERGLCKPDTCQCSLDGIGCQVDGPDEFGKSHPCSCTAATCLNPCGRIEFDPDHVKNHFRITMMRLKHAEQKAKFSILQIWHILTLLARLIANVQVLSTKTSKFVVFRTLKVKMWTSCPAKGKNMAMRLLEVLHCGKPTRLLPVSITICTCQIQEYVFNKLTHVRESAIPNITEWRGTRLSDKGACLDHLTQDLICPHEIVEGAERALEMDLGTESKANISLISGTFSLKLWQMPMESSRFHNVMSTRAR</sequence>
<evidence type="ECO:0000259" key="10">
    <source>
        <dbReference type="Pfam" id="PF16019"/>
    </source>
</evidence>
<name>A0A016STL1_9BILA</name>
<feature type="region of interest" description="Disordered" evidence="9">
    <location>
        <begin position="101"/>
        <end position="244"/>
    </location>
</feature>